<dbReference type="AlphaFoldDB" id="A0A3A8ECP1"/>
<gene>
    <name evidence="2" type="ORF">D7V32_05550</name>
</gene>
<feature type="domain" description="Phage tail fibre protein N-terminal" evidence="1">
    <location>
        <begin position="1"/>
        <end position="147"/>
    </location>
</feature>
<dbReference type="Pfam" id="PF12571">
    <property type="entry name" value="Phage_tail_fib"/>
    <property type="match status" value="1"/>
</dbReference>
<dbReference type="OrthoDB" id="9810174at2"/>
<dbReference type="EMBL" id="RAXV01000009">
    <property type="protein sequence ID" value="RKG32405.1"/>
    <property type="molecule type" value="Genomic_DNA"/>
</dbReference>
<evidence type="ECO:0000313" key="3">
    <source>
        <dbReference type="Proteomes" id="UP000282388"/>
    </source>
</evidence>
<protein>
    <recommendedName>
        <fullName evidence="1">Phage tail fibre protein N-terminal domain-containing protein</fullName>
    </recommendedName>
</protein>
<keyword evidence="3" id="KW-1185">Reference proteome</keyword>
<accession>A0A3A8ECP1</accession>
<reference evidence="2 3" key="1">
    <citation type="submission" date="2018-09" db="EMBL/GenBank/DDBJ databases">
        <title>The draft genome of Acinetobacter spp. strains.</title>
        <authorList>
            <person name="Qin J."/>
            <person name="Feng Y."/>
            <person name="Zong Z."/>
        </authorList>
    </citation>
    <scope>NUCLEOTIDE SEQUENCE [LARGE SCALE GENOMIC DNA]</scope>
    <source>
        <strain evidence="2 3">WCHAc060012</strain>
    </source>
</reference>
<dbReference type="RefSeq" id="WP_120401920.1">
    <property type="nucleotide sequence ID" value="NZ_RAXV01000009.1"/>
</dbReference>
<comment type="caution">
    <text evidence="2">The sequence shown here is derived from an EMBL/GenBank/DDBJ whole genome shotgun (WGS) entry which is preliminary data.</text>
</comment>
<proteinExistence type="predicted"/>
<name>A0A3A8ECP1_9GAMM</name>
<evidence type="ECO:0000313" key="2">
    <source>
        <dbReference type="EMBL" id="RKG32405.1"/>
    </source>
</evidence>
<organism evidence="2 3">
    <name type="scientific">Acinetobacter tianfuensis</name>
    <dbReference type="NCBI Taxonomy" id="2419603"/>
    <lineage>
        <taxon>Bacteria</taxon>
        <taxon>Pseudomonadati</taxon>
        <taxon>Pseudomonadota</taxon>
        <taxon>Gammaproteobacteria</taxon>
        <taxon>Moraxellales</taxon>
        <taxon>Moraxellaceae</taxon>
        <taxon>Acinetobacter</taxon>
    </lineage>
</organism>
<sequence>MAAKYYLTLTDYGSTQIAQAHDQSPIQLQNLVIGDANNVPYDPIMGIDRTTLVNQKASVPIQDIQIIDDFIRVTATLGTSVGGFNIHEIGLTDETGQLVYIGNYHGGYKPVLEDGAGGQLTLIIDIKGTPANNINLTVDENINTATQAWVNQQLEKKLNKQGGEISENLSINGYLELKKSKLETMTGVDYTITYNHSTRIAIIDITLFKNKPVVQGFNLSEHADVQFFHLLKNLPINLVKRISAEAYLIPVIATVPWGDEASEWYLQCMPVGYDGTTESQVQILTRRWSGGVEEPVDAYLRVIGFF</sequence>
<dbReference type="InterPro" id="IPR022225">
    <property type="entry name" value="Phage_tail_fibre_N"/>
</dbReference>
<dbReference type="Proteomes" id="UP000282388">
    <property type="component" value="Unassembled WGS sequence"/>
</dbReference>
<evidence type="ECO:0000259" key="1">
    <source>
        <dbReference type="Pfam" id="PF12571"/>
    </source>
</evidence>